<dbReference type="Pfam" id="PF05024">
    <property type="entry name" value="Gpi1"/>
    <property type="match status" value="2"/>
</dbReference>
<organism evidence="7 8">
    <name type="scientific">Cichlidogyrus casuarinus</name>
    <dbReference type="NCBI Taxonomy" id="1844966"/>
    <lineage>
        <taxon>Eukaryota</taxon>
        <taxon>Metazoa</taxon>
        <taxon>Spiralia</taxon>
        <taxon>Lophotrochozoa</taxon>
        <taxon>Platyhelminthes</taxon>
        <taxon>Monogenea</taxon>
        <taxon>Monopisthocotylea</taxon>
        <taxon>Dactylogyridea</taxon>
        <taxon>Ancyrocephalidae</taxon>
        <taxon>Cichlidogyrus</taxon>
    </lineage>
</organism>
<keyword evidence="6" id="KW-0472">Membrane</keyword>
<keyword evidence="6" id="KW-1133">Transmembrane helix</keyword>
<dbReference type="Pfam" id="PF03179">
    <property type="entry name" value="V-ATPase_G"/>
    <property type="match status" value="1"/>
</dbReference>
<feature type="transmembrane region" description="Helical" evidence="6">
    <location>
        <begin position="599"/>
        <end position="617"/>
    </location>
</feature>
<dbReference type="FunFam" id="1.20.5.2950:FF:000001">
    <property type="entry name" value="V-type proton ATPase subunit G"/>
    <property type="match status" value="1"/>
</dbReference>
<sequence length="685" mass="78815">MAARNQGIQMLLAAEKEANEKVAEAKKRKVAKLKQAKDEATEEIKLEKAKFQAVYEDREKQVQGDRADAINKMNQNTDHTIKQQEDTVNKNKGMAIDMLLNWVFDIEPEYKVLIPQQEEVKFPSLQAFCQGRYLELLDNCGSKLYPHDLFRGKLHPCGFQLDDTTILVTGLSNCEQFTSTKFVDFESGVHKSCCLLSNCPNSNVKSTNWPFSQMDNGTIFLNPRTTWFIFDKKIFSNVPLIGMLRDKGLLQFSQLVKLCSAPHEAKSTGNERHCPWIVERLGRISRVAKLVQCVVERSQSHFRLLILLMLTVQVFAYTFTTLHERVKLPKSDHLFGLFYDTVSNLLHQFGTGNVLGWKINRPFAGMLTRFFSFHLFAWHAYVTQMNSIFLLLGSLIVEYTPSNVLSYALFPSIVLTHAFVAQQLVPSSKTFSQLLLQSINQFVQLLLEAVRLLIAFLLSFLLDLVSLYTLHFTCFYVYALKLMRVQILCVNGSWRLCKSGTKWNPLRNRYDTAPDHIAPLNWKICPVSGKQISGDEEKVVRPSAKSIEYHDSHLDRLFIATTLGLATALCLMPTTLAFYSTFVCIHLVFVFIEFSLSKILFYTLDVPCTVMCLWLFHHGQARTKPVMTRLEPFGNQPQFFRLDITREDFIHFYRLHHLIDDHKMFFNKDFTVSSILRNVFTVQLI</sequence>
<dbReference type="PANTHER" id="PTHR21329:SF3">
    <property type="entry name" value="PHOSPHATIDYLINOSITOL N-ACETYLGLUCOSAMINYLTRANSFERASE SUBUNIT Q"/>
    <property type="match status" value="1"/>
</dbReference>
<keyword evidence="4" id="KW-0406">Ion transport</keyword>
<dbReference type="PANTHER" id="PTHR21329">
    <property type="entry name" value="PHOSPHATIDYLINOSITOL N-ACETYLGLUCOSAMINYLTRANSFERASE SUBUNIT Q-RELATED"/>
    <property type="match status" value="1"/>
</dbReference>
<feature type="transmembrane region" description="Helical" evidence="6">
    <location>
        <begin position="375"/>
        <end position="397"/>
    </location>
</feature>
<feature type="transmembrane region" description="Helical" evidence="6">
    <location>
        <begin position="302"/>
        <end position="322"/>
    </location>
</feature>
<keyword evidence="3" id="KW-0375">Hydrogen ion transport</keyword>
<feature type="transmembrane region" description="Helical" evidence="6">
    <location>
        <begin position="452"/>
        <end position="478"/>
    </location>
</feature>
<feature type="coiled-coil region" evidence="5">
    <location>
        <begin position="8"/>
        <end position="50"/>
    </location>
</feature>
<comment type="similarity">
    <text evidence="1">Belongs to the V-ATPase G subunit family.</text>
</comment>
<evidence type="ECO:0000256" key="6">
    <source>
        <dbReference type="SAM" id="Phobius"/>
    </source>
</evidence>
<keyword evidence="5" id="KW-0175">Coiled coil</keyword>
<evidence type="ECO:0000313" key="8">
    <source>
        <dbReference type="Proteomes" id="UP001626550"/>
    </source>
</evidence>
<keyword evidence="8" id="KW-1185">Reference proteome</keyword>
<protein>
    <submittedName>
        <fullName evidence="7">V-type proton ATPase catalytic subunit A</fullName>
    </submittedName>
</protein>
<gene>
    <name evidence="7" type="primary">VHA13</name>
    <name evidence="7" type="ORF">Ciccas_007591</name>
</gene>
<proteinExistence type="inferred from homology"/>
<feature type="transmembrane region" description="Helical" evidence="6">
    <location>
        <begin position="404"/>
        <end position="425"/>
    </location>
</feature>
<evidence type="ECO:0000313" key="7">
    <source>
        <dbReference type="EMBL" id="KAL3313805.1"/>
    </source>
</evidence>
<feature type="transmembrane region" description="Helical" evidence="6">
    <location>
        <begin position="557"/>
        <end position="579"/>
    </location>
</feature>
<dbReference type="GO" id="GO:1902600">
    <property type="term" value="P:proton transmembrane transport"/>
    <property type="evidence" value="ECO:0007669"/>
    <property type="project" value="UniProtKB-KW"/>
</dbReference>
<dbReference type="InterPro" id="IPR007720">
    <property type="entry name" value="PigQ/GPI1"/>
</dbReference>
<dbReference type="AlphaFoldDB" id="A0ABD2Q2F8"/>
<comment type="caution">
    <text evidence="7">The sequence shown here is derived from an EMBL/GenBank/DDBJ whole genome shotgun (WGS) entry which is preliminary data.</text>
</comment>
<evidence type="ECO:0000256" key="1">
    <source>
        <dbReference type="ARBA" id="ARBA00010066"/>
    </source>
</evidence>
<keyword evidence="6" id="KW-0812">Transmembrane</keyword>
<dbReference type="NCBIfam" id="TIGR01147">
    <property type="entry name" value="V_ATP_synt_G"/>
    <property type="match status" value="1"/>
</dbReference>
<evidence type="ECO:0000256" key="5">
    <source>
        <dbReference type="SAM" id="Coils"/>
    </source>
</evidence>
<name>A0ABD2Q2F8_9PLAT</name>
<dbReference type="Gene3D" id="1.20.5.2950">
    <property type="match status" value="1"/>
</dbReference>
<reference evidence="7 8" key="1">
    <citation type="submission" date="2024-11" db="EMBL/GenBank/DDBJ databases">
        <title>Adaptive evolution of stress response genes in parasites aligns with host niche diversity.</title>
        <authorList>
            <person name="Hahn C."/>
            <person name="Resl P."/>
        </authorList>
    </citation>
    <scope>NUCLEOTIDE SEQUENCE [LARGE SCALE GENOMIC DNA]</scope>
    <source>
        <strain evidence="7">EGGRZ-B1_66</strain>
        <tissue evidence="7">Body</tissue>
    </source>
</reference>
<evidence type="ECO:0000256" key="2">
    <source>
        <dbReference type="ARBA" id="ARBA00022448"/>
    </source>
</evidence>
<keyword evidence="2" id="KW-0813">Transport</keyword>
<dbReference type="EMBL" id="JBJKFK010001187">
    <property type="protein sequence ID" value="KAL3313805.1"/>
    <property type="molecule type" value="Genomic_DNA"/>
</dbReference>
<evidence type="ECO:0000256" key="4">
    <source>
        <dbReference type="ARBA" id="ARBA00023065"/>
    </source>
</evidence>
<accession>A0ABD2Q2F8</accession>
<dbReference type="Proteomes" id="UP001626550">
    <property type="component" value="Unassembled WGS sequence"/>
</dbReference>
<dbReference type="InterPro" id="IPR005124">
    <property type="entry name" value="V-ATPase_G"/>
</dbReference>
<evidence type="ECO:0000256" key="3">
    <source>
        <dbReference type="ARBA" id="ARBA00022781"/>
    </source>
</evidence>